<keyword evidence="6 14" id="KW-0479">Metal-binding</keyword>
<evidence type="ECO:0000256" key="12">
    <source>
        <dbReference type="PIRSR" id="PIRSR606262-1"/>
    </source>
</evidence>
<dbReference type="GO" id="GO:0042802">
    <property type="term" value="F:identical protein binding"/>
    <property type="evidence" value="ECO:0007669"/>
    <property type="project" value="UniProtKB-ARBA"/>
</dbReference>
<evidence type="ECO:0000259" key="16">
    <source>
        <dbReference type="PROSITE" id="PS51747"/>
    </source>
</evidence>
<evidence type="ECO:0000256" key="6">
    <source>
        <dbReference type="ARBA" id="ARBA00022723"/>
    </source>
</evidence>
<dbReference type="NCBIfam" id="TIGR01354">
    <property type="entry name" value="cyt_deam_tetra"/>
    <property type="match status" value="1"/>
</dbReference>
<feature type="binding site" evidence="13">
    <location>
        <begin position="48"/>
        <end position="54"/>
    </location>
    <ligand>
        <name>substrate</name>
    </ligand>
</feature>
<accession>A0A934IZ61</accession>
<dbReference type="AlphaFoldDB" id="A0A934IZ61"/>
<evidence type="ECO:0000256" key="2">
    <source>
        <dbReference type="ARBA" id="ARBA00003949"/>
    </source>
</evidence>
<comment type="cofactor">
    <cofactor evidence="1 14 15">
        <name>Zn(2+)</name>
        <dbReference type="ChEBI" id="CHEBI:29105"/>
    </cofactor>
</comment>
<dbReference type="Gene3D" id="3.40.140.10">
    <property type="entry name" value="Cytidine Deaminase, domain 2"/>
    <property type="match status" value="1"/>
</dbReference>
<dbReference type="GO" id="GO:0008270">
    <property type="term" value="F:zinc ion binding"/>
    <property type="evidence" value="ECO:0007669"/>
    <property type="project" value="UniProtKB-UniRule"/>
</dbReference>
<dbReference type="InterPro" id="IPR016193">
    <property type="entry name" value="Cytidine_deaminase-like"/>
</dbReference>
<evidence type="ECO:0000256" key="11">
    <source>
        <dbReference type="ARBA" id="ARBA00049558"/>
    </source>
</evidence>
<feature type="binding site" evidence="14">
    <location>
        <position position="95"/>
    </location>
    <ligand>
        <name>Zn(2+)</name>
        <dbReference type="ChEBI" id="CHEBI:29105"/>
        <note>catalytic</note>
    </ligand>
</feature>
<comment type="catalytic activity">
    <reaction evidence="10 15">
        <text>2'-deoxycytidine + H2O + H(+) = 2'-deoxyuridine + NH4(+)</text>
        <dbReference type="Rhea" id="RHEA:13433"/>
        <dbReference type="ChEBI" id="CHEBI:15377"/>
        <dbReference type="ChEBI" id="CHEBI:15378"/>
        <dbReference type="ChEBI" id="CHEBI:15698"/>
        <dbReference type="ChEBI" id="CHEBI:16450"/>
        <dbReference type="ChEBI" id="CHEBI:28938"/>
        <dbReference type="EC" id="3.5.4.5"/>
    </reaction>
</comment>
<feature type="binding site" evidence="14">
    <location>
        <position position="59"/>
    </location>
    <ligand>
        <name>Zn(2+)</name>
        <dbReference type="ChEBI" id="CHEBI:29105"/>
        <note>catalytic</note>
    </ligand>
</feature>
<evidence type="ECO:0000256" key="8">
    <source>
        <dbReference type="ARBA" id="ARBA00022833"/>
    </source>
</evidence>
<dbReference type="PROSITE" id="PS00903">
    <property type="entry name" value="CYT_DCMP_DEAMINASES_1"/>
    <property type="match status" value="1"/>
</dbReference>
<dbReference type="PROSITE" id="PS51747">
    <property type="entry name" value="CYT_DCMP_DEAMINASES_2"/>
    <property type="match status" value="1"/>
</dbReference>
<keyword evidence="8 14" id="KW-0862">Zinc</keyword>
<comment type="caution">
    <text evidence="17">The sequence shown here is derived from an EMBL/GenBank/DDBJ whole genome shotgun (WGS) entry which is preliminary data.</text>
</comment>
<dbReference type="SUPFAM" id="SSF53927">
    <property type="entry name" value="Cytidine deaminase-like"/>
    <property type="match status" value="1"/>
</dbReference>
<evidence type="ECO:0000256" key="13">
    <source>
        <dbReference type="PIRSR" id="PIRSR606262-2"/>
    </source>
</evidence>
<protein>
    <recommendedName>
        <fullName evidence="5 15">Cytidine deaminase</fullName>
        <ecNumber evidence="4 15">3.5.4.5</ecNumber>
    </recommendedName>
    <alternativeName>
        <fullName evidence="9 15">Cytidine aminohydrolase</fullName>
    </alternativeName>
</protein>
<dbReference type="PANTHER" id="PTHR11644">
    <property type="entry name" value="CYTIDINE DEAMINASE"/>
    <property type="match status" value="1"/>
</dbReference>
<dbReference type="GO" id="GO:0005829">
    <property type="term" value="C:cytosol"/>
    <property type="evidence" value="ECO:0007669"/>
    <property type="project" value="TreeGrafter"/>
</dbReference>
<dbReference type="InterPro" id="IPR016192">
    <property type="entry name" value="APOBEC/CMP_deaminase_Zn-bd"/>
</dbReference>
<dbReference type="GO" id="GO:0072527">
    <property type="term" value="P:pyrimidine-containing compound metabolic process"/>
    <property type="evidence" value="ECO:0007669"/>
    <property type="project" value="UniProtKB-ARBA"/>
</dbReference>
<evidence type="ECO:0000256" key="4">
    <source>
        <dbReference type="ARBA" id="ARBA00012783"/>
    </source>
</evidence>
<feature type="domain" description="CMP/dCMP-type deaminase" evidence="16">
    <location>
        <begin position="7"/>
        <end position="134"/>
    </location>
</feature>
<evidence type="ECO:0000256" key="15">
    <source>
        <dbReference type="RuleBase" id="RU364006"/>
    </source>
</evidence>
<keyword evidence="18" id="KW-1185">Reference proteome</keyword>
<dbReference type="Pfam" id="PF00383">
    <property type="entry name" value="dCMP_cyt_deam_1"/>
    <property type="match status" value="1"/>
</dbReference>
<dbReference type="Proteomes" id="UP000602124">
    <property type="component" value="Unassembled WGS sequence"/>
</dbReference>
<dbReference type="InterPro" id="IPR050202">
    <property type="entry name" value="Cyt/Deoxycyt_deaminase"/>
</dbReference>
<evidence type="ECO:0000256" key="3">
    <source>
        <dbReference type="ARBA" id="ARBA00006576"/>
    </source>
</evidence>
<feature type="active site" description="Proton donor" evidence="12">
    <location>
        <position position="61"/>
    </location>
</feature>
<evidence type="ECO:0000256" key="7">
    <source>
        <dbReference type="ARBA" id="ARBA00022801"/>
    </source>
</evidence>
<reference evidence="17" key="1">
    <citation type="submission" date="2020-12" db="EMBL/GenBank/DDBJ databases">
        <title>Devosia sp. MSA67 isolated from Mo River.</title>
        <authorList>
            <person name="Ma F."/>
            <person name="Zi Z."/>
        </authorList>
    </citation>
    <scope>NUCLEOTIDE SEQUENCE</scope>
    <source>
        <strain evidence="17">MSA67</strain>
    </source>
</reference>
<evidence type="ECO:0000256" key="9">
    <source>
        <dbReference type="ARBA" id="ARBA00032005"/>
    </source>
</evidence>
<name>A0A934IZ61_9HYPH</name>
<evidence type="ECO:0000256" key="1">
    <source>
        <dbReference type="ARBA" id="ARBA00001947"/>
    </source>
</evidence>
<evidence type="ECO:0000256" key="14">
    <source>
        <dbReference type="PIRSR" id="PIRSR606262-3"/>
    </source>
</evidence>
<dbReference type="GO" id="GO:0004126">
    <property type="term" value="F:cytidine deaminase activity"/>
    <property type="evidence" value="ECO:0007669"/>
    <property type="project" value="UniProtKB-UniRule"/>
</dbReference>
<dbReference type="EC" id="3.5.4.5" evidence="4 15"/>
<dbReference type="PANTHER" id="PTHR11644:SF2">
    <property type="entry name" value="CYTIDINE DEAMINASE"/>
    <property type="match status" value="1"/>
</dbReference>
<dbReference type="GO" id="GO:0055086">
    <property type="term" value="P:nucleobase-containing small molecule metabolic process"/>
    <property type="evidence" value="ECO:0007669"/>
    <property type="project" value="UniProtKB-ARBA"/>
</dbReference>
<dbReference type="RefSeq" id="WP_198875873.1">
    <property type="nucleotide sequence ID" value="NZ_JAEKMH010000002.1"/>
</dbReference>
<evidence type="ECO:0000256" key="10">
    <source>
        <dbReference type="ARBA" id="ARBA00049252"/>
    </source>
</evidence>
<comment type="function">
    <text evidence="2 15">This enzyme scavenges exogenous and endogenous cytidine and 2'-deoxycytidine for UMP synthesis.</text>
</comment>
<dbReference type="InterPro" id="IPR006262">
    <property type="entry name" value="Cyt_deam_tetra"/>
</dbReference>
<sequence length="138" mass="14553">MVQTTNNTDQALFEAAEAIRARAYAPYSKFQVGAAILADDGKIYAGCNVENAAYPVGNCAEPSAIAAMIAGGGKRIRRIYVTGPGAMPVTPCGGCRQRIREFADLDVEVISHGVDGQPLVQTLGQLLPHSFGPEFLGK</sequence>
<organism evidence="17 18">
    <name type="scientific">Devosia sediminis</name>
    <dbReference type="NCBI Taxonomy" id="2798801"/>
    <lineage>
        <taxon>Bacteria</taxon>
        <taxon>Pseudomonadati</taxon>
        <taxon>Pseudomonadota</taxon>
        <taxon>Alphaproteobacteria</taxon>
        <taxon>Hyphomicrobiales</taxon>
        <taxon>Devosiaceae</taxon>
        <taxon>Devosia</taxon>
    </lineage>
</organism>
<gene>
    <name evidence="17" type="ORF">JEQ47_07885</name>
</gene>
<dbReference type="EMBL" id="JAEKMH010000002">
    <property type="protein sequence ID" value="MBJ3784634.1"/>
    <property type="molecule type" value="Genomic_DNA"/>
</dbReference>
<feature type="binding site" evidence="14">
    <location>
        <position position="92"/>
    </location>
    <ligand>
        <name>Zn(2+)</name>
        <dbReference type="ChEBI" id="CHEBI:29105"/>
        <note>catalytic</note>
    </ligand>
</feature>
<comment type="similarity">
    <text evidence="3 15">Belongs to the cytidine and deoxycytidylate deaminase family.</text>
</comment>
<dbReference type="FunFam" id="3.40.140.10:FF:000008">
    <property type="entry name" value="Cytidine deaminase"/>
    <property type="match status" value="1"/>
</dbReference>
<comment type="catalytic activity">
    <reaction evidence="11 15">
        <text>cytidine + H2O + H(+) = uridine + NH4(+)</text>
        <dbReference type="Rhea" id="RHEA:16069"/>
        <dbReference type="ChEBI" id="CHEBI:15377"/>
        <dbReference type="ChEBI" id="CHEBI:15378"/>
        <dbReference type="ChEBI" id="CHEBI:16704"/>
        <dbReference type="ChEBI" id="CHEBI:17562"/>
        <dbReference type="ChEBI" id="CHEBI:28938"/>
        <dbReference type="EC" id="3.5.4.5"/>
    </reaction>
</comment>
<keyword evidence="7 15" id="KW-0378">Hydrolase</keyword>
<dbReference type="NCBIfam" id="NF004064">
    <property type="entry name" value="PRK05578.1"/>
    <property type="match status" value="1"/>
</dbReference>
<proteinExistence type="inferred from homology"/>
<evidence type="ECO:0000313" key="18">
    <source>
        <dbReference type="Proteomes" id="UP000602124"/>
    </source>
</evidence>
<dbReference type="CDD" id="cd01283">
    <property type="entry name" value="cytidine_deaminase"/>
    <property type="match status" value="1"/>
</dbReference>
<evidence type="ECO:0000256" key="5">
    <source>
        <dbReference type="ARBA" id="ARBA00018266"/>
    </source>
</evidence>
<evidence type="ECO:0000313" key="17">
    <source>
        <dbReference type="EMBL" id="MBJ3784634.1"/>
    </source>
</evidence>
<dbReference type="InterPro" id="IPR002125">
    <property type="entry name" value="CMP_dCMP_dom"/>
</dbReference>